<dbReference type="Proteomes" id="UP000651208">
    <property type="component" value="Unassembled WGS sequence"/>
</dbReference>
<dbReference type="RefSeq" id="WP_187755141.1">
    <property type="nucleotide sequence ID" value="NZ_JABURY010000011.1"/>
</dbReference>
<dbReference type="EMBL" id="JABURY010000011">
    <property type="protein sequence ID" value="MBC9130693.1"/>
    <property type="molecule type" value="Genomic_DNA"/>
</dbReference>
<evidence type="ECO:0000313" key="1">
    <source>
        <dbReference type="EMBL" id="MBC9130693.1"/>
    </source>
</evidence>
<evidence type="ECO:0000313" key="2">
    <source>
        <dbReference type="Proteomes" id="UP000651208"/>
    </source>
</evidence>
<keyword evidence="2" id="KW-1185">Reference proteome</keyword>
<comment type="caution">
    <text evidence="1">The sequence shown here is derived from an EMBL/GenBank/DDBJ whole genome shotgun (WGS) entry which is preliminary data.</text>
</comment>
<accession>A0ABR7QWU5</accession>
<gene>
    <name evidence="1" type="ORF">FcAc13_05145</name>
</gene>
<organism evidence="1 2">
    <name type="scientific">Frischella japonica</name>
    <dbReference type="NCBI Taxonomy" id="2741544"/>
    <lineage>
        <taxon>Bacteria</taxon>
        <taxon>Pseudomonadati</taxon>
        <taxon>Pseudomonadota</taxon>
        <taxon>Gammaproteobacteria</taxon>
        <taxon>Orbales</taxon>
        <taxon>Orbaceae</taxon>
        <taxon>Frischella</taxon>
    </lineage>
</organism>
<sequence>MNNLAAIANDIITYKGLCSLEQRTYGKEIEEKLIENYAYSKAEKLINGKYSEEYEDFIGEISWLNLELADRLSRLEKKLLTYKRIERLRKVMKSILLELAIQYYKNNFNNMMKN</sequence>
<proteinExistence type="predicted"/>
<name>A0ABR7QWU5_9GAMM</name>
<protein>
    <submittedName>
        <fullName evidence="1">Uncharacterized protein</fullName>
    </submittedName>
</protein>
<reference evidence="1 2" key="1">
    <citation type="submission" date="2020-06" db="EMBL/GenBank/DDBJ databases">
        <title>Frischella cerana isolated from Apis cerana gut homogenate.</title>
        <authorList>
            <person name="Wolter L.A."/>
            <person name="Suenami S."/>
            <person name="Miyazaki R."/>
        </authorList>
    </citation>
    <scope>NUCLEOTIDE SEQUENCE [LARGE SCALE GENOMIC DNA]</scope>
    <source>
        <strain evidence="1 2">Ac13</strain>
    </source>
</reference>